<proteinExistence type="predicted"/>
<gene>
    <name evidence="1" type="ORF">KY290_034060</name>
</gene>
<accession>A0ABQ7U432</accession>
<evidence type="ECO:0000313" key="1">
    <source>
        <dbReference type="EMBL" id="KAH0741017.1"/>
    </source>
</evidence>
<name>A0ABQ7U432_SOLTU</name>
<sequence length="155" mass="17185">MAHINGLVVAKVICSPVKFAIVVTCATQFMGGQVYVFIVLDKSFSAFEYLDNEQHLFVDDPMLVDIVKIILVHMLFFGTIAQFGLATIGGDCTTKTILDSNLEDKVLIEDGSIVMNQSKPRVDTDRDVTQATIGLRNRAKRPLQRLIWDLGPISN</sequence>
<comment type="caution">
    <text evidence="1">The sequence shown here is derived from an EMBL/GenBank/DDBJ whole genome shotgun (WGS) entry which is preliminary data.</text>
</comment>
<protein>
    <submittedName>
        <fullName evidence="1">Uncharacterized protein</fullName>
    </submittedName>
</protein>
<dbReference type="Proteomes" id="UP000826656">
    <property type="component" value="Unassembled WGS sequence"/>
</dbReference>
<evidence type="ECO:0000313" key="2">
    <source>
        <dbReference type="Proteomes" id="UP000826656"/>
    </source>
</evidence>
<keyword evidence="2" id="KW-1185">Reference proteome</keyword>
<reference evidence="1 2" key="1">
    <citation type="journal article" date="2021" name="bioRxiv">
        <title>Chromosome-scale and haplotype-resolved genome assembly of a tetraploid potato cultivar.</title>
        <authorList>
            <person name="Sun H."/>
            <person name="Jiao W.-B."/>
            <person name="Krause K."/>
            <person name="Campoy J.A."/>
            <person name="Goel M."/>
            <person name="Folz-Donahue K."/>
            <person name="Kukat C."/>
            <person name="Huettel B."/>
            <person name="Schneeberger K."/>
        </authorList>
    </citation>
    <scope>NUCLEOTIDE SEQUENCE [LARGE SCALE GENOMIC DNA]</scope>
    <source>
        <strain evidence="1">SolTubOtavaFocal</strain>
        <tissue evidence="1">Leaves</tissue>
    </source>
</reference>
<organism evidence="1 2">
    <name type="scientific">Solanum tuberosum</name>
    <name type="common">Potato</name>
    <dbReference type="NCBI Taxonomy" id="4113"/>
    <lineage>
        <taxon>Eukaryota</taxon>
        <taxon>Viridiplantae</taxon>
        <taxon>Streptophyta</taxon>
        <taxon>Embryophyta</taxon>
        <taxon>Tracheophyta</taxon>
        <taxon>Spermatophyta</taxon>
        <taxon>Magnoliopsida</taxon>
        <taxon>eudicotyledons</taxon>
        <taxon>Gunneridae</taxon>
        <taxon>Pentapetalae</taxon>
        <taxon>asterids</taxon>
        <taxon>lamiids</taxon>
        <taxon>Solanales</taxon>
        <taxon>Solanaceae</taxon>
        <taxon>Solanoideae</taxon>
        <taxon>Solaneae</taxon>
        <taxon>Solanum</taxon>
    </lineage>
</organism>
<dbReference type="EMBL" id="JAIVGD010000026">
    <property type="protein sequence ID" value="KAH0741017.1"/>
    <property type="molecule type" value="Genomic_DNA"/>
</dbReference>